<keyword evidence="1" id="KW-0812">Transmembrane</keyword>
<gene>
    <name evidence="2" type="ORF">PanWU01x14_338290</name>
</gene>
<keyword evidence="1" id="KW-1133">Transmembrane helix</keyword>
<proteinExistence type="predicted"/>
<evidence type="ECO:0000313" key="2">
    <source>
        <dbReference type="EMBL" id="PON35197.1"/>
    </source>
</evidence>
<feature type="transmembrane region" description="Helical" evidence="1">
    <location>
        <begin position="83"/>
        <end position="101"/>
    </location>
</feature>
<dbReference type="CDD" id="cd06222">
    <property type="entry name" value="RNase_H_like"/>
    <property type="match status" value="1"/>
</dbReference>
<keyword evidence="3" id="KW-1185">Reference proteome</keyword>
<dbReference type="OrthoDB" id="1752183at2759"/>
<dbReference type="InterPro" id="IPR036397">
    <property type="entry name" value="RNaseH_sf"/>
</dbReference>
<dbReference type="InterPro" id="IPR012337">
    <property type="entry name" value="RNaseH-like_sf"/>
</dbReference>
<organism evidence="2 3">
    <name type="scientific">Parasponia andersonii</name>
    <name type="common">Sponia andersonii</name>
    <dbReference type="NCBI Taxonomy" id="3476"/>
    <lineage>
        <taxon>Eukaryota</taxon>
        <taxon>Viridiplantae</taxon>
        <taxon>Streptophyta</taxon>
        <taxon>Embryophyta</taxon>
        <taxon>Tracheophyta</taxon>
        <taxon>Spermatophyta</taxon>
        <taxon>Magnoliopsida</taxon>
        <taxon>eudicotyledons</taxon>
        <taxon>Gunneridae</taxon>
        <taxon>Pentapetalae</taxon>
        <taxon>rosids</taxon>
        <taxon>fabids</taxon>
        <taxon>Rosales</taxon>
        <taxon>Cannabaceae</taxon>
        <taxon>Parasponia</taxon>
    </lineage>
</organism>
<dbReference type="EMBL" id="JXTB01000622">
    <property type="protein sequence ID" value="PON35197.1"/>
    <property type="molecule type" value="Genomic_DNA"/>
</dbReference>
<keyword evidence="1" id="KW-0472">Membrane</keyword>
<reference evidence="3" key="1">
    <citation type="submission" date="2016-06" db="EMBL/GenBank/DDBJ databases">
        <title>Parallel loss of symbiosis genes in relatives of nitrogen-fixing non-legume Parasponia.</title>
        <authorList>
            <person name="Van Velzen R."/>
            <person name="Holmer R."/>
            <person name="Bu F."/>
            <person name="Rutten L."/>
            <person name="Van Zeijl A."/>
            <person name="Liu W."/>
            <person name="Santuari L."/>
            <person name="Cao Q."/>
            <person name="Sharma T."/>
            <person name="Shen D."/>
            <person name="Roswanjaya Y."/>
            <person name="Wardhani T."/>
            <person name="Kalhor M.S."/>
            <person name="Jansen J."/>
            <person name="Van den Hoogen J."/>
            <person name="Gungor B."/>
            <person name="Hartog M."/>
            <person name="Hontelez J."/>
            <person name="Verver J."/>
            <person name="Yang W.-C."/>
            <person name="Schijlen E."/>
            <person name="Repin R."/>
            <person name="Schilthuizen M."/>
            <person name="Schranz E."/>
            <person name="Heidstra R."/>
            <person name="Miyata K."/>
            <person name="Fedorova E."/>
            <person name="Kohlen W."/>
            <person name="Bisseling T."/>
            <person name="Smit S."/>
            <person name="Geurts R."/>
        </authorList>
    </citation>
    <scope>NUCLEOTIDE SEQUENCE [LARGE SCALE GENOMIC DNA]</scope>
    <source>
        <strain evidence="3">cv. WU1-14</strain>
    </source>
</reference>
<evidence type="ECO:0000256" key="1">
    <source>
        <dbReference type="SAM" id="Phobius"/>
    </source>
</evidence>
<dbReference type="Proteomes" id="UP000237105">
    <property type="component" value="Unassembled WGS sequence"/>
</dbReference>
<protein>
    <submittedName>
        <fullName evidence="2">Ribonuclease H-like domain containing protein</fullName>
    </submittedName>
</protein>
<dbReference type="InterPro" id="IPR044730">
    <property type="entry name" value="RNase_H-like_dom_plant"/>
</dbReference>
<dbReference type="STRING" id="3476.A0A2P5AF79"/>
<accession>A0A2P5AF79</accession>
<dbReference type="Gene3D" id="3.30.420.10">
    <property type="entry name" value="Ribonuclease H-like superfamily/Ribonuclease H"/>
    <property type="match status" value="1"/>
</dbReference>
<name>A0A2P5AF79_PARAD</name>
<dbReference type="AlphaFoldDB" id="A0A2P5AF79"/>
<evidence type="ECO:0000313" key="3">
    <source>
        <dbReference type="Proteomes" id="UP000237105"/>
    </source>
</evidence>
<comment type="caution">
    <text evidence="2">The sequence shown here is derived from an EMBL/GenBank/DDBJ whole genome shotgun (WGS) entry which is preliminary data.</text>
</comment>
<dbReference type="SUPFAM" id="SSF53098">
    <property type="entry name" value="Ribonuclease H-like"/>
    <property type="match status" value="1"/>
</dbReference>
<dbReference type="GO" id="GO:0003676">
    <property type="term" value="F:nucleic acid binding"/>
    <property type="evidence" value="ECO:0007669"/>
    <property type="project" value="InterPro"/>
</dbReference>
<sequence length="103" mass="11293">MHNSKRDLLLLHGFHLSGRPSCAPPISLVSRIPLLMGWLKVNTDGSSLGQPGYSTYGGIFQNFRGFVLGCFASKIGMAFPFKAELVGVITIISMAFVRGWHRL</sequence>